<dbReference type="InterPro" id="IPR000222">
    <property type="entry name" value="PP2C_BS"/>
</dbReference>
<protein>
    <recommendedName>
        <fullName evidence="5">protein-serine/threonine phosphatase</fullName>
        <ecNumber evidence="5">3.1.3.16</ecNumber>
    </recommendedName>
</protein>
<keyword evidence="8 10" id="KW-0904">Protein phosphatase</keyword>
<evidence type="ECO:0000256" key="10">
    <source>
        <dbReference type="RuleBase" id="RU003465"/>
    </source>
</evidence>
<sequence length="466" mass="50380">MGNLLGSPITEKETHIGTTPDGLSFGVSSMQGWRIHMEDAHICQPHLYAEEIVSDAPSTSSAPPATAGETGEMMAITHKKKEYTQISIPGHSLYAVFDGHGGSFAAEYAGRNMCRVISRQLGFVEYGKWVQARPTTEPTMTDDKEKEKYIRGGLALLEGSLRDAFIQIDREIMREVQGFGNEDANMHYGKNYDGEVGGAAAPPGTPGMGDTHSDVKGVATDPTADHPRPNHEEDSGTTAIVVIVTPDWIVCANAGDSRAVYSKDGHRAIALSYDHKPDDEYEERRIKDAGGYVSHGRVEGDLAVSRGLGDFRFKDIDTVLWGIRQRSDSTLRKPEDQKVSPVPDIIVNSRDATLDEFIVLACDGIWDVATNQECVKSVADIFNEGESDLGLISEEVLDECLIRGSKDNMTTLVVKFNAQQIGEGGGVKARRELKEAATAAQEAIARSKGMTGGGSGDNGPNSQMFS</sequence>
<dbReference type="PROSITE" id="PS51746">
    <property type="entry name" value="PPM_2"/>
    <property type="match status" value="1"/>
</dbReference>
<dbReference type="PANTHER" id="PTHR13832:SF565">
    <property type="entry name" value="AT28366P-RELATED"/>
    <property type="match status" value="1"/>
</dbReference>
<evidence type="ECO:0000256" key="3">
    <source>
        <dbReference type="ARBA" id="ARBA00004170"/>
    </source>
</evidence>
<reference evidence="13" key="1">
    <citation type="submission" date="2021-01" db="EMBL/GenBank/DDBJ databases">
        <authorList>
            <person name="Corre E."/>
            <person name="Pelletier E."/>
            <person name="Niang G."/>
            <person name="Scheremetjew M."/>
            <person name="Finn R."/>
            <person name="Kale V."/>
            <person name="Holt S."/>
            <person name="Cochrane G."/>
            <person name="Meng A."/>
            <person name="Brown T."/>
            <person name="Cohen L."/>
        </authorList>
    </citation>
    <scope>NUCLEOTIDE SEQUENCE</scope>
    <source>
        <strain evidence="13">CCMP2084</strain>
    </source>
</reference>
<evidence type="ECO:0000256" key="5">
    <source>
        <dbReference type="ARBA" id="ARBA00013081"/>
    </source>
</evidence>
<dbReference type="InterPro" id="IPR015655">
    <property type="entry name" value="PP2C"/>
</dbReference>
<gene>
    <name evidence="13" type="ORF">ASEP1449_LOCUS1186</name>
</gene>
<feature type="region of interest" description="Disordered" evidence="11">
    <location>
        <begin position="444"/>
        <end position="466"/>
    </location>
</feature>
<dbReference type="CDD" id="cd00143">
    <property type="entry name" value="PP2Cc"/>
    <property type="match status" value="1"/>
</dbReference>
<evidence type="ECO:0000256" key="7">
    <source>
        <dbReference type="ARBA" id="ARBA00022801"/>
    </source>
</evidence>
<name>A0A7S2U5T7_9STRA</name>
<feature type="region of interest" description="Disordered" evidence="11">
    <location>
        <begin position="196"/>
        <end position="236"/>
    </location>
</feature>
<keyword evidence="9" id="KW-0464">Manganese</keyword>
<dbReference type="SUPFAM" id="SSF81606">
    <property type="entry name" value="PP2C-like"/>
    <property type="match status" value="1"/>
</dbReference>
<keyword evidence="6" id="KW-0479">Metal-binding</keyword>
<comment type="subcellular location">
    <subcellularLocation>
        <location evidence="3">Membrane</location>
        <topology evidence="3">Peripheral membrane protein</topology>
    </subcellularLocation>
</comment>
<feature type="region of interest" description="Disordered" evidence="11">
    <location>
        <begin position="1"/>
        <end position="21"/>
    </location>
</feature>
<evidence type="ECO:0000256" key="8">
    <source>
        <dbReference type="ARBA" id="ARBA00022912"/>
    </source>
</evidence>
<evidence type="ECO:0000256" key="1">
    <source>
        <dbReference type="ARBA" id="ARBA00001936"/>
    </source>
</evidence>
<dbReference type="PROSITE" id="PS01032">
    <property type="entry name" value="PPM_1"/>
    <property type="match status" value="1"/>
</dbReference>
<dbReference type="Gene3D" id="3.60.40.10">
    <property type="entry name" value="PPM-type phosphatase domain"/>
    <property type="match status" value="1"/>
</dbReference>
<dbReference type="InterPro" id="IPR036457">
    <property type="entry name" value="PPM-type-like_dom_sf"/>
</dbReference>
<evidence type="ECO:0000313" key="13">
    <source>
        <dbReference type="EMBL" id="CAD9809363.1"/>
    </source>
</evidence>
<evidence type="ECO:0000256" key="2">
    <source>
        <dbReference type="ARBA" id="ARBA00001946"/>
    </source>
</evidence>
<evidence type="ECO:0000256" key="4">
    <source>
        <dbReference type="ARBA" id="ARBA00006702"/>
    </source>
</evidence>
<dbReference type="Pfam" id="PF00481">
    <property type="entry name" value="PP2C"/>
    <property type="match status" value="1"/>
</dbReference>
<evidence type="ECO:0000256" key="9">
    <source>
        <dbReference type="ARBA" id="ARBA00023211"/>
    </source>
</evidence>
<dbReference type="EC" id="3.1.3.16" evidence="5"/>
<keyword evidence="7 10" id="KW-0378">Hydrolase</keyword>
<comment type="cofactor">
    <cofactor evidence="1">
        <name>Mn(2+)</name>
        <dbReference type="ChEBI" id="CHEBI:29035"/>
    </cofactor>
</comment>
<dbReference type="InterPro" id="IPR001932">
    <property type="entry name" value="PPM-type_phosphatase-like_dom"/>
</dbReference>
<accession>A0A7S2U5T7</accession>
<dbReference type="AlphaFoldDB" id="A0A7S2U5T7"/>
<evidence type="ECO:0000256" key="6">
    <source>
        <dbReference type="ARBA" id="ARBA00022723"/>
    </source>
</evidence>
<comment type="similarity">
    <text evidence="4 10">Belongs to the PP2C family.</text>
</comment>
<organism evidence="13">
    <name type="scientific">Attheya septentrionalis</name>
    <dbReference type="NCBI Taxonomy" id="420275"/>
    <lineage>
        <taxon>Eukaryota</taxon>
        <taxon>Sar</taxon>
        <taxon>Stramenopiles</taxon>
        <taxon>Ochrophyta</taxon>
        <taxon>Bacillariophyta</taxon>
        <taxon>Coscinodiscophyceae</taxon>
        <taxon>Chaetocerotophycidae</taxon>
        <taxon>Chaetocerotales</taxon>
        <taxon>Attheyaceae</taxon>
        <taxon>Attheya</taxon>
    </lineage>
</organism>
<feature type="domain" description="PPM-type phosphatase" evidence="12">
    <location>
        <begin position="24"/>
        <end position="416"/>
    </location>
</feature>
<dbReference type="GO" id="GO:0004722">
    <property type="term" value="F:protein serine/threonine phosphatase activity"/>
    <property type="evidence" value="ECO:0007669"/>
    <property type="project" value="UniProtKB-EC"/>
</dbReference>
<dbReference type="GO" id="GO:0046872">
    <property type="term" value="F:metal ion binding"/>
    <property type="evidence" value="ECO:0007669"/>
    <property type="project" value="UniProtKB-KW"/>
</dbReference>
<dbReference type="SMART" id="SM00332">
    <property type="entry name" value="PP2Cc"/>
    <property type="match status" value="1"/>
</dbReference>
<evidence type="ECO:0000259" key="12">
    <source>
        <dbReference type="PROSITE" id="PS51746"/>
    </source>
</evidence>
<proteinExistence type="inferred from homology"/>
<dbReference type="PANTHER" id="PTHR13832">
    <property type="entry name" value="PROTEIN PHOSPHATASE 2C"/>
    <property type="match status" value="1"/>
</dbReference>
<dbReference type="EMBL" id="HBHQ01001883">
    <property type="protein sequence ID" value="CAD9809363.1"/>
    <property type="molecule type" value="Transcribed_RNA"/>
</dbReference>
<evidence type="ECO:0000256" key="11">
    <source>
        <dbReference type="SAM" id="MobiDB-lite"/>
    </source>
</evidence>
<comment type="cofactor">
    <cofactor evidence="2">
        <name>Mg(2+)</name>
        <dbReference type="ChEBI" id="CHEBI:18420"/>
    </cofactor>
</comment>
<feature type="compositionally biased region" description="Basic and acidic residues" evidence="11">
    <location>
        <begin position="223"/>
        <end position="234"/>
    </location>
</feature>
<dbReference type="GO" id="GO:0016020">
    <property type="term" value="C:membrane"/>
    <property type="evidence" value="ECO:0007669"/>
    <property type="project" value="UniProtKB-SubCell"/>
</dbReference>